<accession>A0ABN3VD24</accession>
<keyword evidence="3" id="KW-1185">Reference proteome</keyword>
<dbReference type="Pfam" id="PF06245">
    <property type="entry name" value="DUF1015"/>
    <property type="match status" value="1"/>
</dbReference>
<feature type="region of interest" description="Disordered" evidence="1">
    <location>
        <begin position="1"/>
        <end position="23"/>
    </location>
</feature>
<evidence type="ECO:0000313" key="3">
    <source>
        <dbReference type="Proteomes" id="UP001500979"/>
    </source>
</evidence>
<evidence type="ECO:0000256" key="1">
    <source>
        <dbReference type="SAM" id="MobiDB-lite"/>
    </source>
</evidence>
<dbReference type="RefSeq" id="WP_344679209.1">
    <property type="nucleotide sequence ID" value="NZ_BAAAUX010000011.1"/>
</dbReference>
<name>A0ABN3VD24_9PSEU</name>
<proteinExistence type="predicted"/>
<organism evidence="2 3">
    <name type="scientific">Saccharopolyspora taberi</name>
    <dbReference type="NCBI Taxonomy" id="60895"/>
    <lineage>
        <taxon>Bacteria</taxon>
        <taxon>Bacillati</taxon>
        <taxon>Actinomycetota</taxon>
        <taxon>Actinomycetes</taxon>
        <taxon>Pseudonocardiales</taxon>
        <taxon>Pseudonocardiaceae</taxon>
        <taxon>Saccharopolyspora</taxon>
    </lineage>
</organism>
<dbReference type="PANTHER" id="PTHR36454">
    <property type="entry name" value="LMO2823 PROTEIN"/>
    <property type="match status" value="1"/>
</dbReference>
<dbReference type="Proteomes" id="UP001500979">
    <property type="component" value="Unassembled WGS sequence"/>
</dbReference>
<dbReference type="PANTHER" id="PTHR36454:SF1">
    <property type="entry name" value="DUF1015 DOMAIN-CONTAINING PROTEIN"/>
    <property type="match status" value="1"/>
</dbReference>
<dbReference type="InterPro" id="IPR008323">
    <property type="entry name" value="UCP033563"/>
</dbReference>
<dbReference type="EMBL" id="BAAAUX010000011">
    <property type="protein sequence ID" value="GAA2785485.1"/>
    <property type="molecule type" value="Genomic_DNA"/>
</dbReference>
<sequence length="324" mass="35606">MSALPLRRGAPPESHGVTARAPRALVRTGPDGHVPLPGNATVVYRLETGQHRQTGLVVEVAVDDYRHGRILRHEATRPDHVHRLTELTEATGTEQLPVMLVHRGHDGLRDRLAAITAAPPDLRVTGNGVVHSVWIRAGSGEPHELSGIGTCYIADGHHRMSAAVRHADRWRHLGPGHPSAFTLAALFPSDEMRVLGHDRRFRLRESTSATDVLGRLASVATRIEPLDREETAPGSVAVSIRDRWYRVRVFCEHESAAVDDVLVPALHGLLEDEPGAEPTDLRFVPHPPTVERIMAISDAGLVMPPKSTWFDPKPLPGLFVRELR</sequence>
<evidence type="ECO:0000313" key="2">
    <source>
        <dbReference type="EMBL" id="GAA2785485.1"/>
    </source>
</evidence>
<gene>
    <name evidence="2" type="ORF">GCM10010470_19570</name>
</gene>
<protein>
    <submittedName>
        <fullName evidence="2">DUF1015 family protein</fullName>
    </submittedName>
</protein>
<comment type="caution">
    <text evidence="2">The sequence shown here is derived from an EMBL/GenBank/DDBJ whole genome shotgun (WGS) entry which is preliminary data.</text>
</comment>
<reference evidence="2 3" key="1">
    <citation type="journal article" date="2019" name="Int. J. Syst. Evol. Microbiol.">
        <title>The Global Catalogue of Microorganisms (GCM) 10K type strain sequencing project: providing services to taxonomists for standard genome sequencing and annotation.</title>
        <authorList>
            <consortium name="The Broad Institute Genomics Platform"/>
            <consortium name="The Broad Institute Genome Sequencing Center for Infectious Disease"/>
            <person name="Wu L."/>
            <person name="Ma J."/>
        </authorList>
    </citation>
    <scope>NUCLEOTIDE SEQUENCE [LARGE SCALE GENOMIC DNA]</scope>
    <source>
        <strain evidence="2 3">JCM 9383</strain>
    </source>
</reference>